<dbReference type="InterPro" id="IPR050808">
    <property type="entry name" value="Phage_Integrase"/>
</dbReference>
<evidence type="ECO:0000256" key="4">
    <source>
        <dbReference type="ARBA" id="ARBA00023172"/>
    </source>
</evidence>
<comment type="similarity">
    <text evidence="1">Belongs to the 'phage' integrase family.</text>
</comment>
<dbReference type="PANTHER" id="PTHR30629">
    <property type="entry name" value="PROPHAGE INTEGRASE"/>
    <property type="match status" value="1"/>
</dbReference>
<dbReference type="Gene3D" id="1.10.443.10">
    <property type="entry name" value="Intergrase catalytic core"/>
    <property type="match status" value="1"/>
</dbReference>
<evidence type="ECO:0000256" key="1">
    <source>
        <dbReference type="ARBA" id="ARBA00008857"/>
    </source>
</evidence>
<reference evidence="8 9" key="1">
    <citation type="submission" date="2006-01" db="EMBL/GenBank/DDBJ databases">
        <authorList>
            <person name="Hagstrom A."/>
            <person name="Ferriera S."/>
            <person name="Johnson J."/>
            <person name="Kravitz S."/>
            <person name="Halpern A."/>
            <person name="Remington K."/>
            <person name="Beeson K."/>
            <person name="Tran B."/>
            <person name="Rogers Y.-H."/>
            <person name="Friedman R."/>
            <person name="Venter J.C."/>
        </authorList>
    </citation>
    <scope>NUCLEOTIDE SEQUENCE [LARGE SCALE GENOMIC DNA]</scope>
    <source>
        <strain evidence="8 9">SKA53</strain>
    </source>
</reference>
<keyword evidence="3" id="KW-0238">DNA-binding</keyword>
<dbReference type="InterPro" id="IPR011010">
    <property type="entry name" value="DNA_brk_join_enz"/>
</dbReference>
<feature type="domain" description="Integrase DNA-binding" evidence="6">
    <location>
        <begin position="6"/>
        <end position="77"/>
    </location>
</feature>
<sequence length="417" mass="46287">MMTLATDLAIRRWKPTKDGEAIGTGGRTGLYVRGWKTGTKAFYFRAKTWIKLGDYPDTTLALARELSTVAKRLAREGFGVEALSRGFANATTATELEAVVRGEVLAGFADLGATSAPTYHELWTEWHEGRKHKLQDGPSRRRPEAIHLHHIKSVLGDRPITEIRRREIFNLLEPLFREKPITAGHALGHIQAVFDRATNKELIEADPTPRKTAFADAVARREVKHHGTLAHDRLPELWQWLGTTDASDTAKLAILTAMTTGHRIGVIVNAEWAHIDDASGVWTVPARTDRTTQGRMKSGRKYALRLPEPLLGRLQSLRKGPDQQHVFESPTTTGPISPNAIRKTLKRFDADLTAHGFRNAIKGWCRSAVPPVPDHIADAFCDHSLRGLDAAYRRGDTSTERADLAARLYDFVTGADA</sequence>
<dbReference type="InterPro" id="IPR013762">
    <property type="entry name" value="Integrase-like_cat_sf"/>
</dbReference>
<keyword evidence="4" id="KW-0233">DNA recombination</keyword>
<dbReference type="Pfam" id="PF13356">
    <property type="entry name" value="Arm-DNA-bind_3"/>
    <property type="match status" value="1"/>
</dbReference>
<dbReference type="InterPro" id="IPR038488">
    <property type="entry name" value="Integrase_DNA-bd_sf"/>
</dbReference>
<dbReference type="CDD" id="cd00801">
    <property type="entry name" value="INT_P4_C"/>
    <property type="match status" value="1"/>
</dbReference>
<dbReference type="SUPFAM" id="SSF56349">
    <property type="entry name" value="DNA breaking-rejoining enzymes"/>
    <property type="match status" value="1"/>
</dbReference>
<evidence type="ECO:0000313" key="9">
    <source>
        <dbReference type="Proteomes" id="UP000004507"/>
    </source>
</evidence>
<dbReference type="GO" id="GO:0003677">
    <property type="term" value="F:DNA binding"/>
    <property type="evidence" value="ECO:0007669"/>
    <property type="project" value="UniProtKB-KW"/>
</dbReference>
<dbReference type="Proteomes" id="UP000004507">
    <property type="component" value="Unassembled WGS sequence"/>
</dbReference>
<gene>
    <name evidence="8" type="ORF">SKA53_03784</name>
</gene>
<dbReference type="GO" id="GO:0006310">
    <property type="term" value="P:DNA recombination"/>
    <property type="evidence" value="ECO:0007669"/>
    <property type="project" value="UniProtKB-KW"/>
</dbReference>
<dbReference type="EMBL" id="AAMS01000009">
    <property type="protein sequence ID" value="EAQ05499.1"/>
    <property type="molecule type" value="Genomic_DNA"/>
</dbReference>
<dbReference type="Pfam" id="PF22022">
    <property type="entry name" value="Phage_int_M"/>
    <property type="match status" value="1"/>
</dbReference>
<evidence type="ECO:0000256" key="2">
    <source>
        <dbReference type="ARBA" id="ARBA00022908"/>
    </source>
</evidence>
<dbReference type="OrthoDB" id="9795573at2"/>
<dbReference type="PANTHER" id="PTHR30629:SF2">
    <property type="entry name" value="PROPHAGE INTEGRASE INTS-RELATED"/>
    <property type="match status" value="1"/>
</dbReference>
<dbReference type="eggNOG" id="COG0582">
    <property type="taxonomic scope" value="Bacteria"/>
</dbReference>
<evidence type="ECO:0000259" key="7">
    <source>
        <dbReference type="Pfam" id="PF22022"/>
    </source>
</evidence>
<accession>A3V8R8</accession>
<dbReference type="GO" id="GO:0015074">
    <property type="term" value="P:DNA integration"/>
    <property type="evidence" value="ECO:0007669"/>
    <property type="project" value="UniProtKB-KW"/>
</dbReference>
<dbReference type="Gene3D" id="1.10.150.130">
    <property type="match status" value="1"/>
</dbReference>
<dbReference type="HOGENOM" id="CLU_027562_0_4_5"/>
<organism evidence="8 9">
    <name type="scientific">Yoonia vestfoldensis SKA53</name>
    <dbReference type="NCBI Taxonomy" id="314232"/>
    <lineage>
        <taxon>Bacteria</taxon>
        <taxon>Pseudomonadati</taxon>
        <taxon>Pseudomonadota</taxon>
        <taxon>Alphaproteobacteria</taxon>
        <taxon>Rhodobacterales</taxon>
        <taxon>Paracoccaceae</taxon>
        <taxon>Yoonia</taxon>
    </lineage>
</organism>
<evidence type="ECO:0000256" key="3">
    <source>
        <dbReference type="ARBA" id="ARBA00023125"/>
    </source>
</evidence>
<dbReference type="STRING" id="314232.SKA53_03784"/>
<keyword evidence="9" id="KW-1185">Reference proteome</keyword>
<comment type="caution">
    <text evidence="8">The sequence shown here is derived from an EMBL/GenBank/DDBJ whole genome shotgun (WGS) entry which is preliminary data.</text>
</comment>
<dbReference type="InterPro" id="IPR025166">
    <property type="entry name" value="Integrase_DNA_bind_dom"/>
</dbReference>
<evidence type="ECO:0000259" key="6">
    <source>
        <dbReference type="Pfam" id="PF13356"/>
    </source>
</evidence>
<protein>
    <submittedName>
        <fullName evidence="8">Putative phage integrase</fullName>
    </submittedName>
</protein>
<dbReference type="InterPro" id="IPR053876">
    <property type="entry name" value="Phage_int_M"/>
</dbReference>
<evidence type="ECO:0000256" key="5">
    <source>
        <dbReference type="SAM" id="MobiDB-lite"/>
    </source>
</evidence>
<dbReference type="InterPro" id="IPR010998">
    <property type="entry name" value="Integrase_recombinase_N"/>
</dbReference>
<proteinExistence type="inferred from homology"/>
<evidence type="ECO:0000313" key="8">
    <source>
        <dbReference type="EMBL" id="EAQ05499.1"/>
    </source>
</evidence>
<dbReference type="Gene3D" id="3.30.160.390">
    <property type="entry name" value="Integrase, DNA-binding domain"/>
    <property type="match status" value="1"/>
</dbReference>
<name>A3V8R8_9RHOB</name>
<feature type="region of interest" description="Disordered" evidence="5">
    <location>
        <begin position="319"/>
        <end position="339"/>
    </location>
</feature>
<keyword evidence="2" id="KW-0229">DNA integration</keyword>
<feature type="domain" description="Phage integrase central" evidence="7">
    <location>
        <begin position="122"/>
        <end position="210"/>
    </location>
</feature>
<dbReference type="AlphaFoldDB" id="A3V8R8"/>